<evidence type="ECO:0000256" key="8">
    <source>
        <dbReference type="ARBA" id="ARBA00022840"/>
    </source>
</evidence>
<evidence type="ECO:0000256" key="3">
    <source>
        <dbReference type="ARBA" id="ARBA00013166"/>
    </source>
</evidence>
<reference evidence="13 14" key="1">
    <citation type="journal article" date="2016" name="Nat. Commun.">
        <title>Thousands of microbial genomes shed light on interconnected biogeochemical processes in an aquifer system.</title>
        <authorList>
            <person name="Anantharaman K."/>
            <person name="Brown C.T."/>
            <person name="Hug L.A."/>
            <person name="Sharon I."/>
            <person name="Castelle C.J."/>
            <person name="Probst A.J."/>
            <person name="Thomas B.C."/>
            <person name="Singh A."/>
            <person name="Wilkins M.J."/>
            <person name="Karaoz U."/>
            <person name="Brodie E.L."/>
            <person name="Williams K.H."/>
            <person name="Hubbard S.S."/>
            <person name="Banfield J.F."/>
        </authorList>
    </citation>
    <scope>NUCLEOTIDE SEQUENCE [LARGE SCALE GENOMIC DNA]</scope>
</reference>
<dbReference type="InterPro" id="IPR002904">
    <property type="entry name" value="Lys-tRNA-ligase"/>
</dbReference>
<dbReference type="GO" id="GO:0006430">
    <property type="term" value="P:lysyl-tRNA aminoacylation"/>
    <property type="evidence" value="ECO:0007669"/>
    <property type="project" value="InterPro"/>
</dbReference>
<dbReference type="NCBIfam" id="TIGR00467">
    <property type="entry name" value="lysS_arch"/>
    <property type="match status" value="1"/>
</dbReference>
<comment type="catalytic activity">
    <reaction evidence="12">
        <text>tRNA(Lys) + L-lysine + ATP = L-lysyl-tRNA(Lys) + AMP + diphosphate</text>
        <dbReference type="Rhea" id="RHEA:20792"/>
        <dbReference type="Rhea" id="RHEA-COMP:9696"/>
        <dbReference type="Rhea" id="RHEA-COMP:9697"/>
        <dbReference type="ChEBI" id="CHEBI:30616"/>
        <dbReference type="ChEBI" id="CHEBI:32551"/>
        <dbReference type="ChEBI" id="CHEBI:33019"/>
        <dbReference type="ChEBI" id="CHEBI:78442"/>
        <dbReference type="ChEBI" id="CHEBI:78529"/>
        <dbReference type="ChEBI" id="CHEBI:456215"/>
        <dbReference type="EC" id="6.1.1.6"/>
    </reaction>
</comment>
<name>A0A1G2BMC6_9BACT</name>
<keyword evidence="8" id="KW-0067">ATP-binding</keyword>
<keyword evidence="10" id="KW-0030">Aminoacyl-tRNA synthetase</keyword>
<organism evidence="13 14">
    <name type="scientific">Candidatus Komeilibacteria bacterium RIFCSPHIGHO2_01_FULL_52_14</name>
    <dbReference type="NCBI Taxonomy" id="1798549"/>
    <lineage>
        <taxon>Bacteria</taxon>
        <taxon>Candidatus Komeiliibacteriota</taxon>
    </lineage>
</organism>
<comment type="caution">
    <text evidence="13">The sequence shown here is derived from an EMBL/GenBank/DDBJ whole genome shotgun (WGS) entry which is preliminary data.</text>
</comment>
<evidence type="ECO:0000256" key="12">
    <source>
        <dbReference type="ARBA" id="ARBA00048573"/>
    </source>
</evidence>
<keyword evidence="6 13" id="KW-0436">Ligase</keyword>
<keyword evidence="7" id="KW-0547">Nucleotide-binding</keyword>
<dbReference type="EC" id="6.1.1.6" evidence="3"/>
<evidence type="ECO:0000313" key="14">
    <source>
        <dbReference type="Proteomes" id="UP000177817"/>
    </source>
</evidence>
<protein>
    <recommendedName>
        <fullName evidence="4">Lysine--tRNA ligase</fullName>
        <ecNumber evidence="3">6.1.1.6</ecNumber>
    </recommendedName>
    <alternativeName>
        <fullName evidence="11">Lysyl-tRNA synthetase</fullName>
    </alternativeName>
</protein>
<evidence type="ECO:0000256" key="10">
    <source>
        <dbReference type="ARBA" id="ARBA00023146"/>
    </source>
</evidence>
<dbReference type="Pfam" id="PF01921">
    <property type="entry name" value="tRNA-synt_1f"/>
    <property type="match status" value="1"/>
</dbReference>
<dbReference type="EMBL" id="MHKK01000022">
    <property type="protein sequence ID" value="OGY89886.1"/>
    <property type="molecule type" value="Genomic_DNA"/>
</dbReference>
<proteinExistence type="inferred from homology"/>
<dbReference type="GO" id="GO:0005524">
    <property type="term" value="F:ATP binding"/>
    <property type="evidence" value="ECO:0007669"/>
    <property type="project" value="UniProtKB-KW"/>
</dbReference>
<sequence>MFWAYRMRDEIIARYQPVIKRGEPLIIRDEKTMSGRVHIGSLRGVVIHGVISEVLKEKKIKNQYLFEINDFDPMDGLPVYVDQERFRPYMGKLLCDVPSPDGKAKNFADYWAREFLGIIATLGFSPKPYYSSDEYRAGAYNETIRLALDNAAAIRAIYKEVSGSVKDADWYPLQVVCESCGTVGTTKVNGWDGNKVTYRCEEALVKWAAGCGHSGTVNPFDGRGKLPWKVEWAAKFKVHGVHIEGGGKDHYTKGGARQIAARICKEIFKYEPPYDIPYNFFVVGGKKMSSSKGMGSSSKEIADLLPPRLLRFLMLREPSKEIDFDPYGDTIPILYDTFDTYARAFFEKKDDDFAALFPYAFPAGERAKLKKIFLPRFSQIAYLSQMPHITLDQAVAEMKGSKLTAAERTEMNARFTRALGWLEKYGPEKYKLTIQTELPEQTKSFSPLQKKALASILQYMRENKKFSGAELHEKIHAIKSELGIPPVELFSALYLTFLAKTSGPQAGWFLTALPREFVLNRLEEVSKLK</sequence>
<evidence type="ECO:0000256" key="6">
    <source>
        <dbReference type="ARBA" id="ARBA00022598"/>
    </source>
</evidence>
<dbReference type="GO" id="GO:0005737">
    <property type="term" value="C:cytoplasm"/>
    <property type="evidence" value="ECO:0007669"/>
    <property type="project" value="UniProtKB-SubCell"/>
</dbReference>
<evidence type="ECO:0000256" key="5">
    <source>
        <dbReference type="ARBA" id="ARBA00022490"/>
    </source>
</evidence>
<dbReference type="SUPFAM" id="SSF48163">
    <property type="entry name" value="An anticodon-binding domain of class I aminoacyl-tRNA synthetases"/>
    <property type="match status" value="1"/>
</dbReference>
<dbReference type="SUPFAM" id="SSF52374">
    <property type="entry name" value="Nucleotidylyl transferase"/>
    <property type="match status" value="1"/>
</dbReference>
<dbReference type="Gene3D" id="1.10.10.350">
    <property type="match status" value="1"/>
</dbReference>
<dbReference type="InterPro" id="IPR020751">
    <property type="entry name" value="aa-tRNA-synth_I_codon-bd_sub2"/>
</dbReference>
<dbReference type="AlphaFoldDB" id="A0A1G2BMC6"/>
<comment type="subcellular location">
    <subcellularLocation>
        <location evidence="1">Cytoplasm</location>
    </subcellularLocation>
</comment>
<evidence type="ECO:0000256" key="2">
    <source>
        <dbReference type="ARBA" id="ARBA00005594"/>
    </source>
</evidence>
<gene>
    <name evidence="13" type="ORF">A2677_03540</name>
</gene>
<dbReference type="PANTHER" id="PTHR37940">
    <property type="entry name" value="LYSINE--TRNA LIGASE"/>
    <property type="match status" value="1"/>
</dbReference>
<dbReference type="GO" id="GO:0004824">
    <property type="term" value="F:lysine-tRNA ligase activity"/>
    <property type="evidence" value="ECO:0007669"/>
    <property type="project" value="UniProtKB-EC"/>
</dbReference>
<keyword evidence="9" id="KW-0648">Protein biosynthesis</keyword>
<dbReference type="InterPro" id="IPR014729">
    <property type="entry name" value="Rossmann-like_a/b/a_fold"/>
</dbReference>
<accession>A0A1G2BMC6</accession>
<dbReference type="Gene3D" id="1.10.10.770">
    <property type="match status" value="1"/>
</dbReference>
<dbReference type="Gene3D" id="3.40.50.620">
    <property type="entry name" value="HUPs"/>
    <property type="match status" value="2"/>
</dbReference>
<dbReference type="Proteomes" id="UP000177817">
    <property type="component" value="Unassembled WGS sequence"/>
</dbReference>
<comment type="similarity">
    <text evidence="2">Belongs to the class-I aminoacyl-tRNA synthetase family.</text>
</comment>
<keyword evidence="5" id="KW-0963">Cytoplasm</keyword>
<dbReference type="PANTHER" id="PTHR37940:SF1">
    <property type="entry name" value="LYSINE--TRNA LIGASE"/>
    <property type="match status" value="1"/>
</dbReference>
<dbReference type="InterPro" id="IPR008925">
    <property type="entry name" value="aa_tRNA-synth_I_cd-bd_sf"/>
</dbReference>
<evidence type="ECO:0000313" key="13">
    <source>
        <dbReference type="EMBL" id="OGY89886.1"/>
    </source>
</evidence>
<evidence type="ECO:0000256" key="4">
    <source>
        <dbReference type="ARBA" id="ARBA00015745"/>
    </source>
</evidence>
<evidence type="ECO:0000256" key="7">
    <source>
        <dbReference type="ARBA" id="ARBA00022741"/>
    </source>
</evidence>
<evidence type="ECO:0000256" key="11">
    <source>
        <dbReference type="ARBA" id="ARBA00030563"/>
    </source>
</evidence>
<dbReference type="GO" id="GO:0000049">
    <property type="term" value="F:tRNA binding"/>
    <property type="evidence" value="ECO:0007669"/>
    <property type="project" value="InterPro"/>
</dbReference>
<evidence type="ECO:0000256" key="1">
    <source>
        <dbReference type="ARBA" id="ARBA00004496"/>
    </source>
</evidence>
<evidence type="ECO:0000256" key="9">
    <source>
        <dbReference type="ARBA" id="ARBA00022917"/>
    </source>
</evidence>